<protein>
    <submittedName>
        <fullName evidence="1">Uncharacterized protein</fullName>
    </submittedName>
</protein>
<comment type="caution">
    <text evidence="1">The sequence shown here is derived from an EMBL/GenBank/DDBJ whole genome shotgun (WGS) entry which is preliminary data.</text>
</comment>
<dbReference type="EMBL" id="JBHTIL010000006">
    <property type="protein sequence ID" value="MFD0927689.1"/>
    <property type="molecule type" value="Genomic_DNA"/>
</dbReference>
<evidence type="ECO:0000313" key="2">
    <source>
        <dbReference type="Proteomes" id="UP001597068"/>
    </source>
</evidence>
<sequence>MSETTEHLVPGGLPALAALATWGAVWRAGRCAPDDVVDALVDVAPAHRVVAADPDAAAVIDLTAAEVGTGALLRAIRQAARIRLLLPSPGDTLGLTGAALGDALDQGQILVLWRSEDSDEAIGISARTVATGSMSWTVRSLGSVIRLPDRDLGEAEFLMRETIRDATAVLARLGGVESAGTPVDLRTRLAAHTLAETVDVPPQSGDRAIRVVGQTAQIAAILRVAVELRPRTGLSATGQDRADAALDDLARSVRAARMTALNAVVAESDRSPRV</sequence>
<accession>A0ABW3GG41</accession>
<name>A0ABW3GG41_9NOCA</name>
<gene>
    <name evidence="1" type="ORF">ACFQ04_18255</name>
</gene>
<evidence type="ECO:0000313" key="1">
    <source>
        <dbReference type="EMBL" id="MFD0927689.1"/>
    </source>
</evidence>
<proteinExistence type="predicted"/>
<dbReference type="RefSeq" id="WP_253648175.1">
    <property type="nucleotide sequence ID" value="NZ_BAAAMO010000001.1"/>
</dbReference>
<organism evidence="1 2">
    <name type="scientific">Williamsia deligens</name>
    <dbReference type="NCBI Taxonomy" id="321325"/>
    <lineage>
        <taxon>Bacteria</taxon>
        <taxon>Bacillati</taxon>
        <taxon>Actinomycetota</taxon>
        <taxon>Actinomycetes</taxon>
        <taxon>Mycobacteriales</taxon>
        <taxon>Nocardiaceae</taxon>
        <taxon>Williamsia</taxon>
    </lineage>
</organism>
<reference evidence="2" key="1">
    <citation type="journal article" date="2019" name="Int. J. Syst. Evol. Microbiol.">
        <title>The Global Catalogue of Microorganisms (GCM) 10K type strain sequencing project: providing services to taxonomists for standard genome sequencing and annotation.</title>
        <authorList>
            <consortium name="The Broad Institute Genomics Platform"/>
            <consortium name="The Broad Institute Genome Sequencing Center for Infectious Disease"/>
            <person name="Wu L."/>
            <person name="Ma J."/>
        </authorList>
    </citation>
    <scope>NUCLEOTIDE SEQUENCE [LARGE SCALE GENOMIC DNA]</scope>
    <source>
        <strain evidence="2">CCUG 50873</strain>
    </source>
</reference>
<dbReference type="Proteomes" id="UP001597068">
    <property type="component" value="Unassembled WGS sequence"/>
</dbReference>
<keyword evidence="2" id="KW-1185">Reference proteome</keyword>